<accession>A0ABR3PK39</accession>
<dbReference type="InterPro" id="IPR039535">
    <property type="entry name" value="ASST-like"/>
</dbReference>
<gene>
    <name evidence="3" type="ORF">AAFC00_005203</name>
</gene>
<reference evidence="3 4" key="1">
    <citation type="submission" date="2024-07" db="EMBL/GenBank/DDBJ databases">
        <title>Draft sequence of the Neodothiora populina.</title>
        <authorList>
            <person name="Drown D.D."/>
            <person name="Schuette U.S."/>
            <person name="Buechlein A.B."/>
            <person name="Rusch D.R."/>
            <person name="Winton L.W."/>
            <person name="Adams G.A."/>
        </authorList>
    </citation>
    <scope>NUCLEOTIDE SEQUENCE [LARGE SCALE GENOMIC DNA]</scope>
    <source>
        <strain evidence="3 4">CPC 39397</strain>
    </source>
</reference>
<evidence type="ECO:0000313" key="4">
    <source>
        <dbReference type="Proteomes" id="UP001562354"/>
    </source>
</evidence>
<feature type="chain" id="PRO_5047443711" description="ASST-domain-containing protein" evidence="2">
    <location>
        <begin position="21"/>
        <end position="609"/>
    </location>
</feature>
<dbReference type="GeneID" id="95978902"/>
<name>A0ABR3PK39_9PEZI</name>
<dbReference type="PANTHER" id="PTHR35340:SF5">
    <property type="entry name" value="ASST-DOMAIN-CONTAINING PROTEIN"/>
    <property type="match status" value="1"/>
</dbReference>
<evidence type="ECO:0000256" key="1">
    <source>
        <dbReference type="SAM" id="MobiDB-lite"/>
    </source>
</evidence>
<dbReference type="EMBL" id="JBFMKM010000004">
    <property type="protein sequence ID" value="KAL1306508.1"/>
    <property type="molecule type" value="Genomic_DNA"/>
</dbReference>
<protein>
    <recommendedName>
        <fullName evidence="5">ASST-domain-containing protein</fullName>
    </recommendedName>
</protein>
<dbReference type="Proteomes" id="UP001562354">
    <property type="component" value="Unassembled WGS sequence"/>
</dbReference>
<feature type="compositionally biased region" description="Low complexity" evidence="1">
    <location>
        <begin position="526"/>
        <end position="576"/>
    </location>
</feature>
<dbReference type="InterPro" id="IPR053143">
    <property type="entry name" value="Arylsulfate_ST"/>
</dbReference>
<organism evidence="3 4">
    <name type="scientific">Neodothiora populina</name>
    <dbReference type="NCBI Taxonomy" id="2781224"/>
    <lineage>
        <taxon>Eukaryota</taxon>
        <taxon>Fungi</taxon>
        <taxon>Dikarya</taxon>
        <taxon>Ascomycota</taxon>
        <taxon>Pezizomycotina</taxon>
        <taxon>Dothideomycetes</taxon>
        <taxon>Dothideomycetidae</taxon>
        <taxon>Dothideales</taxon>
        <taxon>Dothioraceae</taxon>
        <taxon>Neodothiora</taxon>
    </lineage>
</organism>
<dbReference type="Pfam" id="PF14269">
    <property type="entry name" value="Arylsulfotran_2"/>
    <property type="match status" value="1"/>
</dbReference>
<comment type="caution">
    <text evidence="3">The sequence shown here is derived from an EMBL/GenBank/DDBJ whole genome shotgun (WGS) entry which is preliminary data.</text>
</comment>
<keyword evidence="4" id="KW-1185">Reference proteome</keyword>
<evidence type="ECO:0000313" key="3">
    <source>
        <dbReference type="EMBL" id="KAL1306508.1"/>
    </source>
</evidence>
<keyword evidence="2" id="KW-0732">Signal</keyword>
<sequence>MPTLASLVLTALPFVHLSFADHALYSGSDYQNQAYGLYPNQSYQSSNLSTPIFQVNTAATDGASNNSHVFISPRGKAVGQSSPMIFNSNDLSLVWADPSYGQTFGVRVQDYNGKDYITFWRGVVKSTGFGTGSCYLLDSSYKIAYNVTTSGLSVGSDIHECQLTDKGTALLTAYEPTSWDLSEYGIDDGWIADSIFQEVDIATGNMLFEWRASDYYPLNASYADPGSTGISADSPYDFFHINSIEKDDSGNYLISARHVHAMTYINGSNGDVIWHLGGKLNDFEDLSNGDATNFAWQHDARWMNSDLTEMTFFDNGAADWVNTEEATRGMWISLDYSNMSVSLIRAYMSPESLLSISQGSVQPLSNGNIFMGYGSDASFLEYTKEGDVVWDVQFGINGNTSVQSYRAYKMNWQGFPSWSPSIATASTDDNNNNATIYMSWNGATEIHTWALLASNSSSAQLINATDLWRGNITKSGFETNISIDTSSSGDRYFRAAAVDADGKVLGASGILNLQDGSVKDVDSDVDLSVGGPSSSSGDKNGGDSSSSSSSGSSSTSSASGSATAAASSASATADGKTSGAGASFTAVSAPRVLAVVSSLLVTFALSVRL</sequence>
<evidence type="ECO:0000256" key="2">
    <source>
        <dbReference type="SAM" id="SignalP"/>
    </source>
</evidence>
<dbReference type="PANTHER" id="PTHR35340">
    <property type="entry name" value="PQQ ENZYME REPEAT PROTEIN-RELATED"/>
    <property type="match status" value="1"/>
</dbReference>
<feature type="signal peptide" evidence="2">
    <location>
        <begin position="1"/>
        <end position="20"/>
    </location>
</feature>
<dbReference type="RefSeq" id="XP_069202780.1">
    <property type="nucleotide sequence ID" value="XM_069344951.1"/>
</dbReference>
<proteinExistence type="predicted"/>
<feature type="region of interest" description="Disordered" evidence="1">
    <location>
        <begin position="522"/>
        <end position="576"/>
    </location>
</feature>
<evidence type="ECO:0008006" key="5">
    <source>
        <dbReference type="Google" id="ProtNLM"/>
    </source>
</evidence>